<keyword evidence="2" id="KW-0812">Transmembrane</keyword>
<evidence type="ECO:0000256" key="2">
    <source>
        <dbReference type="SAM" id="Phobius"/>
    </source>
</evidence>
<organism evidence="3 4">
    <name type="scientific">Portunus trituberculatus</name>
    <name type="common">Swimming crab</name>
    <name type="synonym">Neptunus trituberculatus</name>
    <dbReference type="NCBI Taxonomy" id="210409"/>
    <lineage>
        <taxon>Eukaryota</taxon>
        <taxon>Metazoa</taxon>
        <taxon>Ecdysozoa</taxon>
        <taxon>Arthropoda</taxon>
        <taxon>Crustacea</taxon>
        <taxon>Multicrustacea</taxon>
        <taxon>Malacostraca</taxon>
        <taxon>Eumalacostraca</taxon>
        <taxon>Eucarida</taxon>
        <taxon>Decapoda</taxon>
        <taxon>Pleocyemata</taxon>
        <taxon>Brachyura</taxon>
        <taxon>Eubrachyura</taxon>
        <taxon>Portunoidea</taxon>
        <taxon>Portunidae</taxon>
        <taxon>Portuninae</taxon>
        <taxon>Portunus</taxon>
    </lineage>
</organism>
<accession>A0A5B7HPF6</accession>
<reference evidence="3 4" key="1">
    <citation type="submission" date="2019-05" db="EMBL/GenBank/DDBJ databases">
        <title>Another draft genome of Portunus trituberculatus and its Hox gene families provides insights of decapod evolution.</title>
        <authorList>
            <person name="Jeong J.-H."/>
            <person name="Song I."/>
            <person name="Kim S."/>
            <person name="Choi T."/>
            <person name="Kim D."/>
            <person name="Ryu S."/>
            <person name="Kim W."/>
        </authorList>
    </citation>
    <scope>NUCLEOTIDE SEQUENCE [LARGE SCALE GENOMIC DNA]</scope>
    <source>
        <tissue evidence="3">Muscle</tissue>
    </source>
</reference>
<feature type="region of interest" description="Disordered" evidence="1">
    <location>
        <begin position="133"/>
        <end position="175"/>
    </location>
</feature>
<evidence type="ECO:0000313" key="4">
    <source>
        <dbReference type="Proteomes" id="UP000324222"/>
    </source>
</evidence>
<feature type="compositionally biased region" description="Basic and acidic residues" evidence="1">
    <location>
        <begin position="214"/>
        <end position="226"/>
    </location>
</feature>
<evidence type="ECO:0000256" key="1">
    <source>
        <dbReference type="SAM" id="MobiDB-lite"/>
    </source>
</evidence>
<gene>
    <name evidence="3" type="ORF">E2C01_066126</name>
</gene>
<name>A0A5B7HPF6_PORTR</name>
<feature type="region of interest" description="Disordered" evidence="1">
    <location>
        <begin position="206"/>
        <end position="226"/>
    </location>
</feature>
<feature type="transmembrane region" description="Helical" evidence="2">
    <location>
        <begin position="7"/>
        <end position="25"/>
    </location>
</feature>
<keyword evidence="2" id="KW-1133">Transmembrane helix</keyword>
<proteinExistence type="predicted"/>
<feature type="compositionally biased region" description="Low complexity" evidence="1">
    <location>
        <begin position="146"/>
        <end position="158"/>
    </location>
</feature>
<sequence length="226" mass="24235">MYLWCSIVLKLVLGCSVYVAVFGVPRTAKCGYFLLLTRYLGTCFEQCHPQSKSMYLNYGGASMQGAKVCGNRRRAGGWFLGGLVLPTKRPALLIATVIAFISPIVALIYLLAVSSGRCEAPRALTLASDCPREEGMRPAAMPSRRPALAKPKPSASADGVGGSGDGRIQRPPPPLPLGVQRACVRHLTAAPPRRCGDKEYNVRCQTPCPPSVKSDLHHRGGSRGDD</sequence>
<keyword evidence="2" id="KW-0472">Membrane</keyword>
<comment type="caution">
    <text evidence="3">The sequence shown here is derived from an EMBL/GenBank/DDBJ whole genome shotgun (WGS) entry which is preliminary data.</text>
</comment>
<feature type="transmembrane region" description="Helical" evidence="2">
    <location>
        <begin position="91"/>
        <end position="112"/>
    </location>
</feature>
<dbReference type="Proteomes" id="UP000324222">
    <property type="component" value="Unassembled WGS sequence"/>
</dbReference>
<dbReference type="AlphaFoldDB" id="A0A5B7HPF6"/>
<keyword evidence="4" id="KW-1185">Reference proteome</keyword>
<dbReference type="EMBL" id="VSRR010033648">
    <property type="protein sequence ID" value="MPC71836.1"/>
    <property type="molecule type" value="Genomic_DNA"/>
</dbReference>
<evidence type="ECO:0000313" key="3">
    <source>
        <dbReference type="EMBL" id="MPC71836.1"/>
    </source>
</evidence>
<protein>
    <submittedName>
        <fullName evidence="3">Uncharacterized protein</fullName>
    </submittedName>
</protein>